<proteinExistence type="predicted"/>
<organism evidence="2 3">
    <name type="scientific">Cadophora malorum</name>
    <dbReference type="NCBI Taxonomy" id="108018"/>
    <lineage>
        <taxon>Eukaryota</taxon>
        <taxon>Fungi</taxon>
        <taxon>Dikarya</taxon>
        <taxon>Ascomycota</taxon>
        <taxon>Pezizomycotina</taxon>
        <taxon>Leotiomycetes</taxon>
        <taxon>Helotiales</taxon>
        <taxon>Ploettnerulaceae</taxon>
        <taxon>Cadophora</taxon>
    </lineage>
</organism>
<reference evidence="2" key="1">
    <citation type="submission" date="2021-02" db="EMBL/GenBank/DDBJ databases">
        <title>Genome sequence Cadophora malorum strain M34.</title>
        <authorList>
            <person name="Stefanovic E."/>
            <person name="Vu D."/>
            <person name="Scully C."/>
            <person name="Dijksterhuis J."/>
            <person name="Roader J."/>
            <person name="Houbraken J."/>
        </authorList>
    </citation>
    <scope>NUCLEOTIDE SEQUENCE</scope>
    <source>
        <strain evidence="2">M34</strain>
    </source>
</reference>
<dbReference type="Proteomes" id="UP000664132">
    <property type="component" value="Unassembled WGS sequence"/>
</dbReference>
<feature type="transmembrane region" description="Helical" evidence="1">
    <location>
        <begin position="142"/>
        <end position="159"/>
    </location>
</feature>
<accession>A0A8H7WB54</accession>
<keyword evidence="1" id="KW-0812">Transmembrane</keyword>
<name>A0A8H7WB54_9HELO</name>
<feature type="transmembrane region" description="Helical" evidence="1">
    <location>
        <begin position="117"/>
        <end position="136"/>
    </location>
</feature>
<gene>
    <name evidence="2" type="ORF">IFR04_005501</name>
</gene>
<sequence>MLPLSPDAAGFVALLIYHLVLVPFWNKILVPFWSKILVPLYVLKYPKGLDVSIDSAGDVAASFPCTISSLVTSWLGLWPGCKLPNIYSTLNFLIELFPSYLRNRRTKRKMIWITTKAFGKLLFLFVTVKFIVVVLWIERSNIIALSLGLGGAFCGWHAWSRSYHLALLQTAWAKWPELTTAEALERLHQELDSTQILHSYF</sequence>
<evidence type="ECO:0000313" key="3">
    <source>
        <dbReference type="Proteomes" id="UP000664132"/>
    </source>
</evidence>
<keyword evidence="1" id="KW-1133">Transmembrane helix</keyword>
<dbReference type="OrthoDB" id="10511030at2759"/>
<dbReference type="EMBL" id="JAFJYH010000067">
    <property type="protein sequence ID" value="KAG4421318.1"/>
    <property type="molecule type" value="Genomic_DNA"/>
</dbReference>
<evidence type="ECO:0000313" key="2">
    <source>
        <dbReference type="EMBL" id="KAG4421318.1"/>
    </source>
</evidence>
<keyword evidence="3" id="KW-1185">Reference proteome</keyword>
<keyword evidence="1" id="KW-0472">Membrane</keyword>
<evidence type="ECO:0000256" key="1">
    <source>
        <dbReference type="SAM" id="Phobius"/>
    </source>
</evidence>
<comment type="caution">
    <text evidence="2">The sequence shown here is derived from an EMBL/GenBank/DDBJ whole genome shotgun (WGS) entry which is preliminary data.</text>
</comment>
<dbReference type="AlphaFoldDB" id="A0A8H7WB54"/>
<protein>
    <submittedName>
        <fullName evidence="2">Uncharacterized protein</fullName>
    </submittedName>
</protein>